<dbReference type="OrthoDB" id="2301957at2"/>
<dbReference type="InterPro" id="IPR010697">
    <property type="entry name" value="YspA"/>
</dbReference>
<proteinExistence type="predicted"/>
<dbReference type="SUPFAM" id="SSF102405">
    <property type="entry name" value="MCP/YpsA-like"/>
    <property type="match status" value="1"/>
</dbReference>
<accession>A0A5C7FAV5</accession>
<dbReference type="EMBL" id="CP144914">
    <property type="protein sequence ID" value="WWD78544.1"/>
    <property type="molecule type" value="Genomic_DNA"/>
</dbReference>
<dbReference type="KEGG" id="ahal:FTX54_008840"/>
<dbReference type="RefSeq" id="WP_147802241.1">
    <property type="nucleotide sequence ID" value="NZ_CP144914.1"/>
</dbReference>
<dbReference type="Gene3D" id="3.40.50.450">
    <property type="match status" value="1"/>
</dbReference>
<name>A0A5C7FAV5_9BACI</name>
<gene>
    <name evidence="1" type="ORF">FTX54_008840</name>
</gene>
<protein>
    <submittedName>
        <fullName evidence="1">SLOG family protein</fullName>
    </submittedName>
</protein>
<dbReference type="Proteomes" id="UP000321816">
    <property type="component" value="Chromosome"/>
</dbReference>
<dbReference type="AlphaFoldDB" id="A0A5C7FAV5"/>
<sequence>MYNVLAVSGYKPHELGVFQEKHEQLPYLKKALKRKLKETIEAFGTEWIVTSGQAGVELWAAEAVLELKSEGVPVKLATLAPFYSQEERYPEAVKSLYEEIWNNSDYKDYITKRPYESPAQLKQKNEFLVLKTDAMLLLYDENIEGTPKFYEEAAKKRQLREDYPLHYLTPEDIEDLIREELDEWN</sequence>
<dbReference type="Pfam" id="PF06908">
    <property type="entry name" value="YpsA"/>
    <property type="match status" value="1"/>
</dbReference>
<dbReference type="PANTHER" id="PTHR38440:SF1">
    <property type="entry name" value="UPF0398 PROTEIN SPR0331"/>
    <property type="match status" value="1"/>
</dbReference>
<evidence type="ECO:0000313" key="1">
    <source>
        <dbReference type="EMBL" id="WWD78544.1"/>
    </source>
</evidence>
<dbReference type="NCBIfam" id="NF010181">
    <property type="entry name" value="PRK13660.1"/>
    <property type="match status" value="1"/>
</dbReference>
<organism evidence="1 2">
    <name type="scientific">Alkalicoccus halolimnae</name>
    <dbReference type="NCBI Taxonomy" id="1667239"/>
    <lineage>
        <taxon>Bacteria</taxon>
        <taxon>Bacillati</taxon>
        <taxon>Bacillota</taxon>
        <taxon>Bacilli</taxon>
        <taxon>Bacillales</taxon>
        <taxon>Bacillaceae</taxon>
        <taxon>Alkalicoccus</taxon>
    </lineage>
</organism>
<evidence type="ECO:0000313" key="2">
    <source>
        <dbReference type="Proteomes" id="UP000321816"/>
    </source>
</evidence>
<reference evidence="1 2" key="1">
    <citation type="submission" date="2024-01" db="EMBL/GenBank/DDBJ databases">
        <title>Complete Genome Sequence of Alkalicoccus halolimnae BZ-SZ-XJ29T, a Moderately Halophilic Bacterium Isolated from a Salt Lake.</title>
        <authorList>
            <person name="Zhao B."/>
        </authorList>
    </citation>
    <scope>NUCLEOTIDE SEQUENCE [LARGE SCALE GENOMIC DNA]</scope>
    <source>
        <strain evidence="1 2">BZ-SZ-XJ29</strain>
    </source>
</reference>
<keyword evidence="2" id="KW-1185">Reference proteome</keyword>
<dbReference type="PIRSF" id="PIRSF021290">
    <property type="entry name" value="DUF1273"/>
    <property type="match status" value="1"/>
</dbReference>
<dbReference type="PANTHER" id="PTHR38440">
    <property type="entry name" value="UPF0398 PROTEIN YPSA"/>
    <property type="match status" value="1"/>
</dbReference>